<keyword evidence="4" id="KW-1185">Reference proteome</keyword>
<sequence>MLNDYLNKITLLIQNVQQHEKETLKKAAEEIARCIENGGIVHLFGCGHSHMLTEEVFYRAGGLVPIHPIFVEELMLHKDAVRSSQLERQNDYAKNFMNSQPIEPGDILIVISNSGINPVPIDAAQIAKQKGAFVIGLTSLHYAESVSSRHKSGKHLSEVVDLVIHNHVEKGDACMEHQALPVKFGPGSTIIGAAILNSIIVEAVNMMANKGVKPPVLLSGNIEGADEYNKELTEQYQKRIGEILKF</sequence>
<evidence type="ECO:0000313" key="4">
    <source>
        <dbReference type="Proteomes" id="UP000253314"/>
    </source>
</evidence>
<dbReference type="Proteomes" id="UP000253314">
    <property type="component" value="Unassembled WGS sequence"/>
</dbReference>
<dbReference type="InterPro" id="IPR001347">
    <property type="entry name" value="SIS_dom"/>
</dbReference>
<protein>
    <recommendedName>
        <fullName evidence="1">UPF0309 protein DS031_07965</fullName>
    </recommendedName>
</protein>
<evidence type="ECO:0000256" key="1">
    <source>
        <dbReference type="HAMAP-Rule" id="MF_01240"/>
    </source>
</evidence>
<dbReference type="Gene3D" id="3.40.50.10490">
    <property type="entry name" value="Glucose-6-phosphate isomerase like protein, domain 1"/>
    <property type="match status" value="1"/>
</dbReference>
<dbReference type="GO" id="GO:0097367">
    <property type="term" value="F:carbohydrate derivative binding"/>
    <property type="evidence" value="ECO:0007669"/>
    <property type="project" value="InterPro"/>
</dbReference>
<dbReference type="NCBIfam" id="NF002805">
    <property type="entry name" value="PRK02947.1"/>
    <property type="match status" value="1"/>
</dbReference>
<dbReference type="PANTHER" id="PTHR30390:SF7">
    <property type="entry name" value="PHOSPHOHEPTOSE ISOMERASE"/>
    <property type="match status" value="1"/>
</dbReference>
<dbReference type="GO" id="GO:1901135">
    <property type="term" value="P:carbohydrate derivative metabolic process"/>
    <property type="evidence" value="ECO:0007669"/>
    <property type="project" value="InterPro"/>
</dbReference>
<dbReference type="EMBL" id="QOCW01000006">
    <property type="protein sequence ID" value="RBW70119.1"/>
    <property type="molecule type" value="Genomic_DNA"/>
</dbReference>
<dbReference type="InterPro" id="IPR050099">
    <property type="entry name" value="SIS_GmhA/DiaA_subfam"/>
</dbReference>
<dbReference type="HAMAP" id="MF_01240">
    <property type="entry name" value="UPF0309"/>
    <property type="match status" value="1"/>
</dbReference>
<feature type="domain" description="SIS" evidence="2">
    <location>
        <begin position="31"/>
        <end position="214"/>
    </location>
</feature>
<reference evidence="3 4" key="1">
    <citation type="submission" date="2018-07" db="EMBL/GenBank/DDBJ databases">
        <title>Lottiidibacillus patelloidae gen. nov., sp. nov., isolated from the intestinal tract of a marine limpet and the reclassification of B. taeanensis BH030017T, B. algicola KMM 3737T and B. hwajinpoensis SW-72T as genus Lottiidibacillus.</title>
        <authorList>
            <person name="Liu R."/>
            <person name="Huang Z."/>
        </authorList>
    </citation>
    <scope>NUCLEOTIDE SEQUENCE [LARGE SCALE GENOMIC DNA]</scope>
    <source>
        <strain evidence="3 4">BH030017</strain>
    </source>
</reference>
<gene>
    <name evidence="3" type="ORF">DS031_07965</name>
</gene>
<dbReference type="SUPFAM" id="SSF53697">
    <property type="entry name" value="SIS domain"/>
    <property type="match status" value="1"/>
</dbReference>
<comment type="similarity">
    <text evidence="1">Belongs to the UPF0309 family.</text>
</comment>
<dbReference type="CDD" id="cd05013">
    <property type="entry name" value="SIS_RpiR"/>
    <property type="match status" value="1"/>
</dbReference>
<dbReference type="InterPro" id="IPR046348">
    <property type="entry name" value="SIS_dom_sf"/>
</dbReference>
<organism evidence="3 4">
    <name type="scientific">Bacillus taeanensis</name>
    <dbReference type="NCBI Taxonomy" id="273032"/>
    <lineage>
        <taxon>Bacteria</taxon>
        <taxon>Bacillati</taxon>
        <taxon>Bacillota</taxon>
        <taxon>Bacilli</taxon>
        <taxon>Bacillales</taxon>
        <taxon>Bacillaceae</taxon>
        <taxon>Bacillus</taxon>
    </lineage>
</organism>
<dbReference type="AlphaFoldDB" id="A0A366XZB8"/>
<comment type="caution">
    <text evidence="3">The sequence shown here is derived from an EMBL/GenBank/DDBJ whole genome shotgun (WGS) entry which is preliminary data.</text>
</comment>
<dbReference type="OrthoDB" id="9805185at2"/>
<name>A0A366XZB8_9BACI</name>
<dbReference type="PANTHER" id="PTHR30390">
    <property type="entry name" value="SEDOHEPTULOSE 7-PHOSPHATE ISOMERASE / DNAA INITIATOR-ASSOCIATING FACTOR FOR REPLICATION INITIATION"/>
    <property type="match status" value="1"/>
</dbReference>
<dbReference type="PROSITE" id="PS51464">
    <property type="entry name" value="SIS"/>
    <property type="match status" value="1"/>
</dbReference>
<dbReference type="Pfam" id="PF13580">
    <property type="entry name" value="SIS_2"/>
    <property type="match status" value="1"/>
</dbReference>
<evidence type="ECO:0000313" key="3">
    <source>
        <dbReference type="EMBL" id="RBW70119.1"/>
    </source>
</evidence>
<accession>A0A366XZB8</accession>
<proteinExistence type="inferred from homology"/>
<dbReference type="RefSeq" id="WP_113805408.1">
    <property type="nucleotide sequence ID" value="NZ_QOCW01000006.1"/>
</dbReference>
<dbReference type="InterPro" id="IPR035472">
    <property type="entry name" value="RpiR-like_SIS"/>
</dbReference>
<dbReference type="InterPro" id="IPR022951">
    <property type="entry name" value="UPF0309"/>
</dbReference>
<evidence type="ECO:0000259" key="2">
    <source>
        <dbReference type="PROSITE" id="PS51464"/>
    </source>
</evidence>